<dbReference type="InterPro" id="IPR000639">
    <property type="entry name" value="Epox_hydrolase-like"/>
</dbReference>
<keyword evidence="4" id="KW-0575">Peroxidase</keyword>
<dbReference type="RefSeq" id="WP_109730836.1">
    <property type="nucleotide sequence ID" value="NZ_BAAACK010000019.1"/>
</dbReference>
<sequence length="269" mass="30277">MFYVNSTDGVKIAVYDYNCGGKETVLLVHGWPLSHKIYEYQIPLLVRRGYRVVALDLRGFGQSDAPGCGYSYDQMATDIFQVVKRLRLWSFNLAGFSMGGAIVLRYMRLFRGYGVKKLFLFAAAAPCWTQRPGFPYGLTKEYVDGLICQIETDRAKFAESFSNQLFASPQSKCILLWFWEIAMSASAVGTIGTAVSLRDEDGRDDLCYVKVPTVIIHGAKDEVVSNDLAQIQHETICGSRLFTLENSGHGIMYDQLQDFNEIFISELEC</sequence>
<keyword evidence="1" id="KW-0378">Hydrolase</keyword>
<dbReference type="Gene3D" id="3.40.50.1820">
    <property type="entry name" value="alpha/beta hydrolase"/>
    <property type="match status" value="1"/>
</dbReference>
<keyword evidence="2" id="KW-0472">Membrane</keyword>
<protein>
    <submittedName>
        <fullName evidence="4">Non-heme chloroperoxidase</fullName>
    </submittedName>
</protein>
<dbReference type="GO" id="GO:0004601">
    <property type="term" value="F:peroxidase activity"/>
    <property type="evidence" value="ECO:0007669"/>
    <property type="project" value="UniProtKB-KW"/>
</dbReference>
<dbReference type="OrthoDB" id="9773293at2"/>
<gene>
    <name evidence="4" type="ORF">A8806_104286</name>
</gene>
<evidence type="ECO:0000256" key="1">
    <source>
        <dbReference type="ARBA" id="ARBA00022801"/>
    </source>
</evidence>
<dbReference type="GO" id="GO:0016787">
    <property type="term" value="F:hydrolase activity"/>
    <property type="evidence" value="ECO:0007669"/>
    <property type="project" value="UniProtKB-KW"/>
</dbReference>
<evidence type="ECO:0000313" key="5">
    <source>
        <dbReference type="Proteomes" id="UP000245845"/>
    </source>
</evidence>
<organism evidence="4 5">
    <name type="scientific">Faecalicatena orotica</name>
    <dbReference type="NCBI Taxonomy" id="1544"/>
    <lineage>
        <taxon>Bacteria</taxon>
        <taxon>Bacillati</taxon>
        <taxon>Bacillota</taxon>
        <taxon>Clostridia</taxon>
        <taxon>Lachnospirales</taxon>
        <taxon>Lachnospiraceae</taxon>
        <taxon>Faecalicatena</taxon>
    </lineage>
</organism>
<dbReference type="InterPro" id="IPR050266">
    <property type="entry name" value="AB_hydrolase_sf"/>
</dbReference>
<name>A0A2Y9BBY1_9FIRM</name>
<accession>A0A2Y9BBY1</accession>
<evidence type="ECO:0000256" key="2">
    <source>
        <dbReference type="SAM" id="Phobius"/>
    </source>
</evidence>
<evidence type="ECO:0000313" key="4">
    <source>
        <dbReference type="EMBL" id="PWJ30416.1"/>
    </source>
</evidence>
<evidence type="ECO:0000259" key="3">
    <source>
        <dbReference type="Pfam" id="PF00561"/>
    </source>
</evidence>
<dbReference type="PANTHER" id="PTHR43798:SF31">
    <property type="entry name" value="AB HYDROLASE SUPERFAMILY PROTEIN YCLE"/>
    <property type="match status" value="1"/>
</dbReference>
<dbReference type="PRINTS" id="PR00412">
    <property type="entry name" value="EPOXHYDRLASE"/>
</dbReference>
<dbReference type="PANTHER" id="PTHR43798">
    <property type="entry name" value="MONOACYLGLYCEROL LIPASE"/>
    <property type="match status" value="1"/>
</dbReference>
<dbReference type="InterPro" id="IPR029058">
    <property type="entry name" value="AB_hydrolase_fold"/>
</dbReference>
<keyword evidence="5" id="KW-1185">Reference proteome</keyword>
<keyword evidence="4" id="KW-0560">Oxidoreductase</keyword>
<feature type="transmembrane region" description="Helical" evidence="2">
    <location>
        <begin position="88"/>
        <end position="107"/>
    </location>
</feature>
<dbReference type="Proteomes" id="UP000245845">
    <property type="component" value="Unassembled WGS sequence"/>
</dbReference>
<dbReference type="GO" id="GO:0016020">
    <property type="term" value="C:membrane"/>
    <property type="evidence" value="ECO:0007669"/>
    <property type="project" value="TreeGrafter"/>
</dbReference>
<dbReference type="InterPro" id="IPR000073">
    <property type="entry name" value="AB_hydrolase_1"/>
</dbReference>
<feature type="domain" description="AB hydrolase-1" evidence="3">
    <location>
        <begin position="24"/>
        <end position="254"/>
    </location>
</feature>
<keyword evidence="2" id="KW-0812">Transmembrane</keyword>
<reference evidence="4 5" key="1">
    <citation type="submission" date="2018-05" db="EMBL/GenBank/DDBJ databases">
        <title>The Hungate 1000. A catalogue of reference genomes from the rumen microbiome.</title>
        <authorList>
            <person name="Kelly W."/>
        </authorList>
    </citation>
    <scope>NUCLEOTIDE SEQUENCE [LARGE SCALE GENOMIC DNA]</scope>
    <source>
        <strain evidence="4 5">NLAE-zl-C242</strain>
    </source>
</reference>
<dbReference type="Pfam" id="PF00561">
    <property type="entry name" value="Abhydrolase_1"/>
    <property type="match status" value="1"/>
</dbReference>
<proteinExistence type="predicted"/>
<comment type="caution">
    <text evidence="4">The sequence shown here is derived from an EMBL/GenBank/DDBJ whole genome shotgun (WGS) entry which is preliminary data.</text>
</comment>
<dbReference type="SUPFAM" id="SSF53474">
    <property type="entry name" value="alpha/beta-Hydrolases"/>
    <property type="match status" value="1"/>
</dbReference>
<dbReference type="EMBL" id="QGDL01000004">
    <property type="protein sequence ID" value="PWJ30416.1"/>
    <property type="molecule type" value="Genomic_DNA"/>
</dbReference>
<keyword evidence="2" id="KW-1133">Transmembrane helix</keyword>
<dbReference type="PRINTS" id="PR00111">
    <property type="entry name" value="ABHYDROLASE"/>
</dbReference>
<dbReference type="AlphaFoldDB" id="A0A2Y9BBY1"/>